<dbReference type="PANTHER" id="PTHR11709">
    <property type="entry name" value="MULTI-COPPER OXIDASE"/>
    <property type="match status" value="1"/>
</dbReference>
<dbReference type="Proteomes" id="UP000030746">
    <property type="component" value="Unassembled WGS sequence"/>
</dbReference>
<dbReference type="GO" id="GO:0005507">
    <property type="term" value="F:copper ion binding"/>
    <property type="evidence" value="ECO:0007669"/>
    <property type="project" value="InterPro"/>
</dbReference>
<dbReference type="GO" id="GO:0006826">
    <property type="term" value="P:iron ion transport"/>
    <property type="evidence" value="ECO:0007669"/>
    <property type="project" value="TreeGrafter"/>
</dbReference>
<evidence type="ECO:0000259" key="5">
    <source>
        <dbReference type="Pfam" id="PF00394"/>
    </source>
</evidence>
<proteinExistence type="inferred from homology"/>
<dbReference type="InterPro" id="IPR008972">
    <property type="entry name" value="Cupredoxin"/>
</dbReference>
<dbReference type="PANTHER" id="PTHR11709:SF394">
    <property type="entry name" value="FI03373P-RELATED"/>
    <property type="match status" value="1"/>
</dbReference>
<evidence type="ECO:0000256" key="3">
    <source>
        <dbReference type="ARBA" id="ARBA00023002"/>
    </source>
</evidence>
<keyword evidence="3" id="KW-0560">Oxidoreductase</keyword>
<dbReference type="RefSeq" id="XP_009051926.1">
    <property type="nucleotide sequence ID" value="XM_009053678.1"/>
</dbReference>
<dbReference type="FunFam" id="2.60.40.420:FF:000031">
    <property type="entry name" value="Laccase-2 isoform A"/>
    <property type="match status" value="1"/>
</dbReference>
<comment type="similarity">
    <text evidence="1">Belongs to the multicopper oxidase family.</text>
</comment>
<dbReference type="FunFam" id="2.60.40.420:FF:000045">
    <property type="entry name" value="Laccase 2"/>
    <property type="match status" value="1"/>
</dbReference>
<dbReference type="CDD" id="cd13905">
    <property type="entry name" value="CuRO_3_tcLLC2_insect_like"/>
    <property type="match status" value="1"/>
</dbReference>
<dbReference type="GO" id="GO:0016491">
    <property type="term" value="F:oxidoreductase activity"/>
    <property type="evidence" value="ECO:0007669"/>
    <property type="project" value="UniProtKB-KW"/>
</dbReference>
<dbReference type="Pfam" id="PF00394">
    <property type="entry name" value="Cu-oxidase"/>
    <property type="match status" value="1"/>
</dbReference>
<dbReference type="KEGG" id="lgi:LOTGIDRAFT_114905"/>
<evidence type="ECO:0000313" key="8">
    <source>
        <dbReference type="EMBL" id="ESO97324.1"/>
    </source>
</evidence>
<dbReference type="CTD" id="20231151"/>
<keyword evidence="9" id="KW-1185">Reference proteome</keyword>
<organism evidence="8 9">
    <name type="scientific">Lottia gigantea</name>
    <name type="common">Giant owl limpet</name>
    <dbReference type="NCBI Taxonomy" id="225164"/>
    <lineage>
        <taxon>Eukaryota</taxon>
        <taxon>Metazoa</taxon>
        <taxon>Spiralia</taxon>
        <taxon>Lophotrochozoa</taxon>
        <taxon>Mollusca</taxon>
        <taxon>Gastropoda</taxon>
        <taxon>Patellogastropoda</taxon>
        <taxon>Lottioidea</taxon>
        <taxon>Lottiidae</taxon>
        <taxon>Lottia</taxon>
    </lineage>
</organism>
<dbReference type="InterPro" id="IPR001117">
    <property type="entry name" value="Cu-oxidase_2nd"/>
</dbReference>
<evidence type="ECO:0000256" key="1">
    <source>
        <dbReference type="ARBA" id="ARBA00010609"/>
    </source>
</evidence>
<feature type="domain" description="Plastocyanin-like" evidence="5">
    <location>
        <begin position="176"/>
        <end position="310"/>
    </location>
</feature>
<dbReference type="EMBL" id="KB201305">
    <property type="protein sequence ID" value="ESO97324.1"/>
    <property type="molecule type" value="Genomic_DNA"/>
</dbReference>
<evidence type="ECO:0000259" key="6">
    <source>
        <dbReference type="Pfam" id="PF07731"/>
    </source>
</evidence>
<evidence type="ECO:0000256" key="4">
    <source>
        <dbReference type="ARBA" id="ARBA00023008"/>
    </source>
</evidence>
<dbReference type="HOGENOM" id="CLU_006504_8_1_1"/>
<dbReference type="STRING" id="225164.V4C6N2"/>
<evidence type="ECO:0000313" key="9">
    <source>
        <dbReference type="Proteomes" id="UP000030746"/>
    </source>
</evidence>
<evidence type="ECO:0000259" key="7">
    <source>
        <dbReference type="Pfam" id="PF07732"/>
    </source>
</evidence>
<dbReference type="AlphaFoldDB" id="V4C6N2"/>
<gene>
    <name evidence="8" type="ORF">LOTGIDRAFT_114905</name>
</gene>
<reference evidence="8 9" key="1">
    <citation type="journal article" date="2013" name="Nature">
        <title>Insights into bilaterian evolution from three spiralian genomes.</title>
        <authorList>
            <person name="Simakov O."/>
            <person name="Marletaz F."/>
            <person name="Cho S.J."/>
            <person name="Edsinger-Gonzales E."/>
            <person name="Havlak P."/>
            <person name="Hellsten U."/>
            <person name="Kuo D.H."/>
            <person name="Larsson T."/>
            <person name="Lv J."/>
            <person name="Arendt D."/>
            <person name="Savage R."/>
            <person name="Osoegawa K."/>
            <person name="de Jong P."/>
            <person name="Grimwood J."/>
            <person name="Chapman J.A."/>
            <person name="Shapiro H."/>
            <person name="Aerts A."/>
            <person name="Otillar R.P."/>
            <person name="Terry A.Y."/>
            <person name="Boore J.L."/>
            <person name="Grigoriev I.V."/>
            <person name="Lindberg D.R."/>
            <person name="Seaver E.C."/>
            <person name="Weisblat D.A."/>
            <person name="Putnam N.H."/>
            <person name="Rokhsar D.S."/>
        </authorList>
    </citation>
    <scope>NUCLEOTIDE SEQUENCE [LARGE SCALE GENOMIC DNA]</scope>
</reference>
<evidence type="ECO:0000256" key="2">
    <source>
        <dbReference type="ARBA" id="ARBA00022723"/>
    </source>
</evidence>
<sequence>NHPCKRKCERGQEPMTCEYHLNIEWYWVLSKACYNCPFNQTDCFREECVSADGQRRALLTYNRQLPGPSIEVCEGDKILAWVTNSMADSEATSVHFHGQHQYLTPYMDGVAYLTQCAIDRAQKFRYEFTVNPSGTHWYHSHVGFQIADGLFGPFVVRQPKETDPNGALYDEDLSEHIVMISDWKPAPFINRFLEQMNDRFNLNDPSSGLINGRARNFMVNSKDDASVPDAQTPIAEFEITKGKTYRFRFIGAAASCYFQMSIDKHVLTIIANDGIPIEPINYLFCVFTGERYDVIVDANQDIGNYWMKAIGLGDCDNRTWVYAAVKYKTATVADPDGDPKTQRDGIVENRVEYGFNHSKVINIEEFNYAGPFTNLTDQVVDATYYSAMFFSNNDNTIFNNKLLYPVKKLPGSQLHATPVMDNITFGMPPIPILSQPDQVDQSWFCNRTSLTESDKCLEDLCICTHMIRFPLNKVVELIVVNQGSMFPGAHHPMHLHGYSFRIMALERFDSPVTIEQVMKLDEEGKIKRKLINPPLRDSFFLPGRSYAVLRFYTNNPGYWFFHCHVDGHVIQGKALVIQVGEVSEFPEPPEDFPKCGGYGYTPKPVIKTVEVDCPTSRSPRLYISSILMSIVMFSLL</sequence>
<dbReference type="CDD" id="cd13884">
    <property type="entry name" value="CuRO_2_tcLCC_insect_like"/>
    <property type="match status" value="1"/>
</dbReference>
<feature type="non-terminal residue" evidence="8">
    <location>
        <position position="1"/>
    </location>
</feature>
<feature type="domain" description="Plastocyanin-like" evidence="6">
    <location>
        <begin position="446"/>
        <end position="580"/>
    </location>
</feature>
<dbReference type="Pfam" id="PF07731">
    <property type="entry name" value="Cu-oxidase_2"/>
    <property type="match status" value="1"/>
</dbReference>
<dbReference type="InterPro" id="IPR045087">
    <property type="entry name" value="Cu-oxidase_fam"/>
</dbReference>
<dbReference type="CDD" id="cd13858">
    <property type="entry name" value="CuRO_1_tcLCC2_insect_like"/>
    <property type="match status" value="1"/>
</dbReference>
<dbReference type="InterPro" id="IPR011707">
    <property type="entry name" value="Cu-oxidase-like_N"/>
</dbReference>
<dbReference type="GO" id="GO:0005886">
    <property type="term" value="C:plasma membrane"/>
    <property type="evidence" value="ECO:0007669"/>
    <property type="project" value="TreeGrafter"/>
</dbReference>
<evidence type="ECO:0008006" key="10">
    <source>
        <dbReference type="Google" id="ProtNLM"/>
    </source>
</evidence>
<dbReference type="OMA" id="THWKFTI"/>
<dbReference type="InterPro" id="IPR011706">
    <property type="entry name" value="Cu-oxidase_C"/>
</dbReference>
<dbReference type="SUPFAM" id="SSF49503">
    <property type="entry name" value="Cupredoxins"/>
    <property type="match status" value="3"/>
</dbReference>
<feature type="domain" description="Plastocyanin-like" evidence="7">
    <location>
        <begin position="49"/>
        <end position="160"/>
    </location>
</feature>
<dbReference type="Pfam" id="PF07732">
    <property type="entry name" value="Cu-oxidase_3"/>
    <property type="match status" value="1"/>
</dbReference>
<dbReference type="GeneID" id="20231151"/>
<keyword evidence="4" id="KW-0186">Copper</keyword>
<accession>V4C6N2</accession>
<name>V4C6N2_LOTGI</name>
<keyword evidence="2" id="KW-0479">Metal-binding</keyword>
<dbReference type="OrthoDB" id="2121828at2759"/>
<dbReference type="Gene3D" id="2.60.40.420">
    <property type="entry name" value="Cupredoxins - blue copper proteins"/>
    <property type="match status" value="3"/>
</dbReference>
<protein>
    <recommendedName>
        <fullName evidence="10">Laccase</fullName>
    </recommendedName>
</protein>